<dbReference type="GO" id="GO:0000287">
    <property type="term" value="F:magnesium ion binding"/>
    <property type="evidence" value="ECO:0007669"/>
    <property type="project" value="InterPro"/>
</dbReference>
<keyword evidence="1 6" id="KW-0808">Transferase</keyword>
<evidence type="ECO:0000313" key="8">
    <source>
        <dbReference type="Proteomes" id="UP001239759"/>
    </source>
</evidence>
<evidence type="ECO:0000313" key="6">
    <source>
        <dbReference type="EMBL" id="MDK4306381.1"/>
    </source>
</evidence>
<proteinExistence type="predicted"/>
<evidence type="ECO:0000313" key="5">
    <source>
        <dbReference type="EMBL" id="MDK4290385.1"/>
    </source>
</evidence>
<evidence type="ECO:0000313" key="7">
    <source>
        <dbReference type="Proteomes" id="UP001224412"/>
    </source>
</evidence>
<dbReference type="Gene3D" id="3.90.470.20">
    <property type="entry name" value="4'-phosphopantetheinyl transferase domain"/>
    <property type="match status" value="1"/>
</dbReference>
<dbReference type="RefSeq" id="WP_023018320.1">
    <property type="nucleotide sequence ID" value="NZ_CP051667.1"/>
</dbReference>
<gene>
    <name evidence="5" type="ORF">QPX23_06550</name>
    <name evidence="6" type="ORF">QPX42_02255</name>
</gene>
<keyword evidence="2" id="KW-0479">Metal-binding</keyword>
<evidence type="ECO:0000259" key="4">
    <source>
        <dbReference type="Pfam" id="PF01648"/>
    </source>
</evidence>
<keyword evidence="8" id="KW-1185">Reference proteome</keyword>
<dbReference type="NCBIfam" id="NF000831">
    <property type="entry name" value="PRK00070.3-1"/>
    <property type="match status" value="1"/>
</dbReference>
<dbReference type="EC" id="2.7.8.7" evidence="6"/>
<dbReference type="Proteomes" id="UP001224412">
    <property type="component" value="Unassembled WGS sequence"/>
</dbReference>
<dbReference type="SUPFAM" id="SSF56214">
    <property type="entry name" value="4'-phosphopantetheinyl transferase"/>
    <property type="match status" value="1"/>
</dbReference>
<name>A0AAP4BT85_9CORY</name>
<accession>A0AAP4BT85</accession>
<evidence type="ECO:0000256" key="1">
    <source>
        <dbReference type="ARBA" id="ARBA00022679"/>
    </source>
</evidence>
<dbReference type="Proteomes" id="UP001239759">
    <property type="component" value="Unassembled WGS sequence"/>
</dbReference>
<dbReference type="EMBL" id="JASNVH010000003">
    <property type="protein sequence ID" value="MDK4306381.1"/>
    <property type="molecule type" value="Genomic_DNA"/>
</dbReference>
<dbReference type="InterPro" id="IPR004568">
    <property type="entry name" value="Ppantetheine-prot_Trfase_dom"/>
</dbReference>
<dbReference type="InterPro" id="IPR008278">
    <property type="entry name" value="4-PPantetheinyl_Trfase_dom"/>
</dbReference>
<dbReference type="InterPro" id="IPR037143">
    <property type="entry name" value="4-PPantetheinyl_Trfase_dom_sf"/>
</dbReference>
<organism evidence="6 7">
    <name type="scientific">Corynebacterium pseudodiphtheriticum</name>
    <dbReference type="NCBI Taxonomy" id="37637"/>
    <lineage>
        <taxon>Bacteria</taxon>
        <taxon>Bacillati</taxon>
        <taxon>Actinomycetota</taxon>
        <taxon>Actinomycetes</taxon>
        <taxon>Mycobacteriales</taxon>
        <taxon>Corynebacteriaceae</taxon>
        <taxon>Corynebacterium</taxon>
    </lineage>
</organism>
<evidence type="ECO:0000256" key="2">
    <source>
        <dbReference type="ARBA" id="ARBA00022723"/>
    </source>
</evidence>
<dbReference type="GeneID" id="42781823"/>
<keyword evidence="3" id="KW-0460">Magnesium</keyword>
<feature type="domain" description="4'-phosphopantetheinyl transferase" evidence="4">
    <location>
        <begin position="4"/>
        <end position="101"/>
    </location>
</feature>
<evidence type="ECO:0000256" key="3">
    <source>
        <dbReference type="ARBA" id="ARBA00022842"/>
    </source>
</evidence>
<protein>
    <submittedName>
        <fullName evidence="6">Holo-ACP synthase</fullName>
        <ecNumber evidence="6">2.7.8.7</ecNumber>
    </submittedName>
</protein>
<reference evidence="6 8" key="1">
    <citation type="submission" date="2023-05" db="EMBL/GenBank/DDBJ databases">
        <title>Metabolic capabilities are highly conserved among human nasal-associated Corynebacterium species in pangenomic analyses.</title>
        <authorList>
            <person name="Tran T.H."/>
            <person name="Roberts A.Q."/>
            <person name="Escapa I.F."/>
            <person name="Gao W."/>
            <person name="Conlan S."/>
            <person name="Kong H."/>
            <person name="Segre J.A."/>
            <person name="Kelly M.S."/>
            <person name="Lemon K.P."/>
        </authorList>
    </citation>
    <scope>NUCLEOTIDE SEQUENCE</scope>
    <source>
        <strain evidence="6">KPL2773</strain>
        <strain evidence="5 8">KPL3772</strain>
    </source>
</reference>
<dbReference type="GO" id="GO:0008897">
    <property type="term" value="F:holo-[acyl-carrier-protein] synthase activity"/>
    <property type="evidence" value="ECO:0007669"/>
    <property type="project" value="UniProtKB-EC"/>
</dbReference>
<comment type="caution">
    <text evidence="6">The sequence shown here is derived from an EMBL/GenBank/DDBJ whole genome shotgun (WGS) entry which is preliminary data.</text>
</comment>
<dbReference type="GO" id="GO:0006633">
    <property type="term" value="P:fatty acid biosynthetic process"/>
    <property type="evidence" value="ECO:0007669"/>
    <property type="project" value="InterPro"/>
</dbReference>
<dbReference type="NCBIfam" id="TIGR00556">
    <property type="entry name" value="pantethn_trn"/>
    <property type="match status" value="1"/>
</dbReference>
<dbReference type="AlphaFoldDB" id="A0AAP4BT85"/>
<dbReference type="Pfam" id="PF01648">
    <property type="entry name" value="ACPS"/>
    <property type="match status" value="1"/>
</dbReference>
<sequence length="134" mass="15159">MQISIGTDLVHVPGLREQLEIPGSRFRRVFSDFEWRSAQASAHGQYVHLAGRWAAKEAFLKAWAQARYGSAPWLREEDIDWSAITVRPDRWGRLALDFAPDLAHEITAAIGQFQHSISISHDGDYATASCVLYY</sequence>
<dbReference type="EMBL" id="JASNUQ010000009">
    <property type="protein sequence ID" value="MDK4290385.1"/>
    <property type="molecule type" value="Genomic_DNA"/>
</dbReference>